<dbReference type="RefSeq" id="WP_253241231.1">
    <property type="nucleotide sequence ID" value="NZ_JAMYJR010000035.1"/>
</dbReference>
<reference evidence="7 8" key="1">
    <citation type="submission" date="2022-06" db="EMBL/GenBank/DDBJ databases">
        <title>New Species of the Genus Actinoplanes, ActinopZanes ferrugineus.</title>
        <authorList>
            <person name="Ding P."/>
        </authorList>
    </citation>
    <scope>NUCLEOTIDE SEQUENCE [LARGE SCALE GENOMIC DNA]</scope>
    <source>
        <strain evidence="7 8">TRM88003</strain>
    </source>
</reference>
<protein>
    <submittedName>
        <fullName evidence="7">NUDIX hydrolase</fullName>
    </submittedName>
</protein>
<dbReference type="PANTHER" id="PTHR43046">
    <property type="entry name" value="GDP-MANNOSE MANNOSYL HYDROLASE"/>
    <property type="match status" value="1"/>
</dbReference>
<dbReference type="Pfam" id="PF00293">
    <property type="entry name" value="NUDIX"/>
    <property type="match status" value="1"/>
</dbReference>
<comment type="cofactor">
    <cofactor evidence="1">
        <name>Mg(2+)</name>
        <dbReference type="ChEBI" id="CHEBI:18420"/>
    </cofactor>
</comment>
<dbReference type="Gene3D" id="3.90.79.10">
    <property type="entry name" value="Nucleoside Triphosphate Pyrophosphohydrolase"/>
    <property type="match status" value="1"/>
</dbReference>
<evidence type="ECO:0000313" key="7">
    <source>
        <dbReference type="EMBL" id="MCO8275166.1"/>
    </source>
</evidence>
<gene>
    <name evidence="7" type="ORF">M1L60_31755</name>
</gene>
<dbReference type="InterPro" id="IPR015797">
    <property type="entry name" value="NUDIX_hydrolase-like_dom_sf"/>
</dbReference>
<sequence length="157" mass="17492">MTDDFTGTLPRKRMGAGALLSDDRGRVLLVEPTYKDYWEIPGGVVEADESPYAAVMREMKEELGLDLRPGRLLSVDWVPPQPSRTEGVMLLFDGGALTADQAGQIQLPPDELRSWAWCDEQEAAERLPELLARRILATVRARDEGTVVYLEDGHPKT</sequence>
<proteinExistence type="inferred from homology"/>
<dbReference type="InterPro" id="IPR000086">
    <property type="entry name" value="NUDIX_hydrolase_dom"/>
</dbReference>
<dbReference type="PANTHER" id="PTHR43046:SF12">
    <property type="entry name" value="GDP-MANNOSE MANNOSYL HYDROLASE"/>
    <property type="match status" value="1"/>
</dbReference>
<evidence type="ECO:0000313" key="8">
    <source>
        <dbReference type="Proteomes" id="UP001523369"/>
    </source>
</evidence>
<keyword evidence="4" id="KW-0460">Magnesium</keyword>
<dbReference type="InterPro" id="IPR020476">
    <property type="entry name" value="Nudix_hydrolase"/>
</dbReference>
<keyword evidence="8" id="KW-1185">Reference proteome</keyword>
<evidence type="ECO:0000256" key="1">
    <source>
        <dbReference type="ARBA" id="ARBA00001946"/>
    </source>
</evidence>
<evidence type="ECO:0000256" key="5">
    <source>
        <dbReference type="RuleBase" id="RU003476"/>
    </source>
</evidence>
<feature type="domain" description="Nudix hydrolase" evidence="6">
    <location>
        <begin position="11"/>
        <end position="143"/>
    </location>
</feature>
<comment type="similarity">
    <text evidence="2 5">Belongs to the Nudix hydrolase family.</text>
</comment>
<dbReference type="EMBL" id="JAMYJR010000035">
    <property type="protein sequence ID" value="MCO8275166.1"/>
    <property type="molecule type" value="Genomic_DNA"/>
</dbReference>
<dbReference type="PRINTS" id="PR00502">
    <property type="entry name" value="NUDIXFAMILY"/>
</dbReference>
<evidence type="ECO:0000256" key="3">
    <source>
        <dbReference type="ARBA" id="ARBA00022801"/>
    </source>
</evidence>
<dbReference type="CDD" id="cd18876">
    <property type="entry name" value="NUDIX_Hydrolase"/>
    <property type="match status" value="1"/>
</dbReference>
<dbReference type="Proteomes" id="UP001523369">
    <property type="component" value="Unassembled WGS sequence"/>
</dbReference>
<dbReference type="SUPFAM" id="SSF55811">
    <property type="entry name" value="Nudix"/>
    <property type="match status" value="1"/>
</dbReference>
<dbReference type="PROSITE" id="PS00893">
    <property type="entry name" value="NUDIX_BOX"/>
    <property type="match status" value="1"/>
</dbReference>
<evidence type="ECO:0000256" key="2">
    <source>
        <dbReference type="ARBA" id="ARBA00005582"/>
    </source>
</evidence>
<accession>A0ABT1DYQ5</accession>
<dbReference type="InterPro" id="IPR020084">
    <property type="entry name" value="NUDIX_hydrolase_CS"/>
</dbReference>
<evidence type="ECO:0000259" key="6">
    <source>
        <dbReference type="PROSITE" id="PS51462"/>
    </source>
</evidence>
<organism evidence="7 8">
    <name type="scientific">Paractinoplanes aksuensis</name>
    <dbReference type="NCBI Taxonomy" id="2939490"/>
    <lineage>
        <taxon>Bacteria</taxon>
        <taxon>Bacillati</taxon>
        <taxon>Actinomycetota</taxon>
        <taxon>Actinomycetes</taxon>
        <taxon>Micromonosporales</taxon>
        <taxon>Micromonosporaceae</taxon>
        <taxon>Paractinoplanes</taxon>
    </lineage>
</organism>
<name>A0ABT1DYQ5_9ACTN</name>
<evidence type="ECO:0000256" key="4">
    <source>
        <dbReference type="ARBA" id="ARBA00022842"/>
    </source>
</evidence>
<dbReference type="PROSITE" id="PS51462">
    <property type="entry name" value="NUDIX"/>
    <property type="match status" value="1"/>
</dbReference>
<dbReference type="GO" id="GO:0016787">
    <property type="term" value="F:hydrolase activity"/>
    <property type="evidence" value="ECO:0007669"/>
    <property type="project" value="UniProtKB-KW"/>
</dbReference>
<keyword evidence="3 5" id="KW-0378">Hydrolase</keyword>
<comment type="caution">
    <text evidence="7">The sequence shown here is derived from an EMBL/GenBank/DDBJ whole genome shotgun (WGS) entry which is preliminary data.</text>
</comment>